<evidence type="ECO:0000313" key="3">
    <source>
        <dbReference type="Proteomes" id="UP001558652"/>
    </source>
</evidence>
<evidence type="ECO:0000256" key="1">
    <source>
        <dbReference type="SAM" id="Phobius"/>
    </source>
</evidence>
<evidence type="ECO:0000313" key="2">
    <source>
        <dbReference type="EMBL" id="KAL1132272.1"/>
    </source>
</evidence>
<comment type="caution">
    <text evidence="2">The sequence shown here is derived from an EMBL/GenBank/DDBJ whole genome shotgun (WGS) entry which is preliminary data.</text>
</comment>
<keyword evidence="3" id="KW-1185">Reference proteome</keyword>
<sequence length="176" mass="19328">MPDQRNGHQMQHGSILRPVRSTVHLPDSYSANFIGTPHGALAVPSHFNITGTPLARHDLPTRDLERHIFSREIDGIREPVDFDEALKETVEMAPSMSRDAISVPVPSRVVVRGCFGRFHCWLTLVCGLIYFTSSASTTLLSLLLPASACQLHISSTDRGLINASPLAGKNKLLIYC</sequence>
<protein>
    <submittedName>
        <fullName evidence="2">Uncharacterized protein</fullName>
    </submittedName>
</protein>
<gene>
    <name evidence="2" type="ORF">AAG570_010229</name>
</gene>
<proteinExistence type="predicted"/>
<dbReference type="AlphaFoldDB" id="A0ABD0YM10"/>
<reference evidence="2 3" key="1">
    <citation type="submission" date="2024-07" db="EMBL/GenBank/DDBJ databases">
        <title>Chromosome-level genome assembly of the water stick insect Ranatra chinensis (Heteroptera: Nepidae).</title>
        <authorList>
            <person name="Liu X."/>
        </authorList>
    </citation>
    <scope>NUCLEOTIDE SEQUENCE [LARGE SCALE GENOMIC DNA]</scope>
    <source>
        <strain evidence="2">Cailab_2021Rc</strain>
        <tissue evidence="2">Muscle</tissue>
    </source>
</reference>
<keyword evidence="1" id="KW-0472">Membrane</keyword>
<keyword evidence="1" id="KW-0812">Transmembrane</keyword>
<feature type="transmembrane region" description="Helical" evidence="1">
    <location>
        <begin position="121"/>
        <end position="144"/>
    </location>
</feature>
<name>A0ABD0YM10_9HEMI</name>
<accession>A0ABD0YM10</accession>
<dbReference type="EMBL" id="JBFDAA010000005">
    <property type="protein sequence ID" value="KAL1132272.1"/>
    <property type="molecule type" value="Genomic_DNA"/>
</dbReference>
<dbReference type="Proteomes" id="UP001558652">
    <property type="component" value="Unassembled WGS sequence"/>
</dbReference>
<keyword evidence="1" id="KW-1133">Transmembrane helix</keyword>
<organism evidence="2 3">
    <name type="scientific">Ranatra chinensis</name>
    <dbReference type="NCBI Taxonomy" id="642074"/>
    <lineage>
        <taxon>Eukaryota</taxon>
        <taxon>Metazoa</taxon>
        <taxon>Ecdysozoa</taxon>
        <taxon>Arthropoda</taxon>
        <taxon>Hexapoda</taxon>
        <taxon>Insecta</taxon>
        <taxon>Pterygota</taxon>
        <taxon>Neoptera</taxon>
        <taxon>Paraneoptera</taxon>
        <taxon>Hemiptera</taxon>
        <taxon>Heteroptera</taxon>
        <taxon>Panheteroptera</taxon>
        <taxon>Nepomorpha</taxon>
        <taxon>Nepidae</taxon>
        <taxon>Ranatrinae</taxon>
        <taxon>Ranatra</taxon>
    </lineage>
</organism>